<organism evidence="2 3">
    <name type="scientific">Paenibacillus mangrovi</name>
    <dbReference type="NCBI Taxonomy" id="2931978"/>
    <lineage>
        <taxon>Bacteria</taxon>
        <taxon>Bacillati</taxon>
        <taxon>Bacillota</taxon>
        <taxon>Bacilli</taxon>
        <taxon>Bacillales</taxon>
        <taxon>Paenibacillaceae</taxon>
        <taxon>Paenibacillus</taxon>
    </lineage>
</organism>
<dbReference type="Proteomes" id="UP001139347">
    <property type="component" value="Unassembled WGS sequence"/>
</dbReference>
<accession>A0A9X1WMZ8</accession>
<comment type="caution">
    <text evidence="2">The sequence shown here is derived from an EMBL/GenBank/DDBJ whole genome shotgun (WGS) entry which is preliminary data.</text>
</comment>
<feature type="compositionally biased region" description="Basic and acidic residues" evidence="1">
    <location>
        <begin position="157"/>
        <end position="166"/>
    </location>
</feature>
<evidence type="ECO:0000313" key="3">
    <source>
        <dbReference type="Proteomes" id="UP001139347"/>
    </source>
</evidence>
<feature type="region of interest" description="Disordered" evidence="1">
    <location>
        <begin position="153"/>
        <end position="172"/>
    </location>
</feature>
<protein>
    <recommendedName>
        <fullName evidence="4">SWIM-type domain-containing protein</fullName>
    </recommendedName>
</protein>
<proteinExistence type="predicted"/>
<dbReference type="EMBL" id="JALIRP010000003">
    <property type="protein sequence ID" value="MCJ8011874.1"/>
    <property type="molecule type" value="Genomic_DNA"/>
</dbReference>
<dbReference type="RefSeq" id="WP_244723977.1">
    <property type="nucleotide sequence ID" value="NZ_JALIRP010000003.1"/>
</dbReference>
<evidence type="ECO:0008006" key="4">
    <source>
        <dbReference type="Google" id="ProtNLM"/>
    </source>
</evidence>
<sequence length="247" mass="27243">MIKKKELFELSIVPGWIHAKEIQGQKSNAGAVGVDVGWKVDIPCLQLTEEEREHICERLSGHPLSLYALLKNDIPSWLTEAVSEEYAPRPDQAQCSCGQEGCDHVQVAMEAALAKLRSEPLLRLALVGLTRDNLLNHVFREWAEEVPWAAESGDGEALSKLEEKGKSGPSSGEWLAEAAEQGKLHEPGASYRDVSVNLQAVPENDLEMDDWTELLPRVKAVQQVVRQIVMDASGKAKESLDSIKDSI</sequence>
<keyword evidence="3" id="KW-1185">Reference proteome</keyword>
<evidence type="ECO:0000313" key="2">
    <source>
        <dbReference type="EMBL" id="MCJ8011874.1"/>
    </source>
</evidence>
<reference evidence="2" key="1">
    <citation type="submission" date="2022-04" db="EMBL/GenBank/DDBJ databases">
        <title>Paenibacillus mangrovi sp. nov., a novel endophytic bacterium isolated from bark of Kandelia candel.</title>
        <authorList>
            <person name="Tuo L."/>
        </authorList>
    </citation>
    <scope>NUCLEOTIDE SEQUENCE</scope>
    <source>
        <strain evidence="2">KQZ6P-2</strain>
    </source>
</reference>
<dbReference type="AlphaFoldDB" id="A0A9X1WMZ8"/>
<name>A0A9X1WMZ8_9BACL</name>
<gene>
    <name evidence="2" type="ORF">MUG84_08980</name>
</gene>
<evidence type="ECO:0000256" key="1">
    <source>
        <dbReference type="SAM" id="MobiDB-lite"/>
    </source>
</evidence>